<dbReference type="AlphaFoldDB" id="A0AAV7N2S6"/>
<sequence>MGTGAGEETRAPQYCGPGDRAKLRGRWWLVLRAEQNGDGESSQKSLLRHQNLQKIGKYFIENLTDTSKTIIRDPFALQLL</sequence>
<keyword evidence="2" id="KW-1185">Reference proteome</keyword>
<dbReference type="Proteomes" id="UP001066276">
    <property type="component" value="Chromosome 9"/>
</dbReference>
<comment type="caution">
    <text evidence="1">The sequence shown here is derived from an EMBL/GenBank/DDBJ whole genome shotgun (WGS) entry which is preliminary data.</text>
</comment>
<dbReference type="EMBL" id="JANPWB010000013">
    <property type="protein sequence ID" value="KAJ1110326.1"/>
    <property type="molecule type" value="Genomic_DNA"/>
</dbReference>
<reference evidence="1" key="1">
    <citation type="journal article" date="2022" name="bioRxiv">
        <title>Sequencing and chromosome-scale assembly of the giantPleurodeles waltlgenome.</title>
        <authorList>
            <person name="Brown T."/>
            <person name="Elewa A."/>
            <person name="Iarovenko S."/>
            <person name="Subramanian E."/>
            <person name="Araus A.J."/>
            <person name="Petzold A."/>
            <person name="Susuki M."/>
            <person name="Suzuki K.-i.T."/>
            <person name="Hayashi T."/>
            <person name="Toyoda A."/>
            <person name="Oliveira C."/>
            <person name="Osipova E."/>
            <person name="Leigh N.D."/>
            <person name="Simon A."/>
            <person name="Yun M.H."/>
        </authorList>
    </citation>
    <scope>NUCLEOTIDE SEQUENCE</scope>
    <source>
        <strain evidence="1">20211129_DDA</strain>
        <tissue evidence="1">Liver</tissue>
    </source>
</reference>
<proteinExistence type="predicted"/>
<name>A0AAV7N2S6_PLEWA</name>
<organism evidence="1 2">
    <name type="scientific">Pleurodeles waltl</name>
    <name type="common">Iberian ribbed newt</name>
    <dbReference type="NCBI Taxonomy" id="8319"/>
    <lineage>
        <taxon>Eukaryota</taxon>
        <taxon>Metazoa</taxon>
        <taxon>Chordata</taxon>
        <taxon>Craniata</taxon>
        <taxon>Vertebrata</taxon>
        <taxon>Euteleostomi</taxon>
        <taxon>Amphibia</taxon>
        <taxon>Batrachia</taxon>
        <taxon>Caudata</taxon>
        <taxon>Salamandroidea</taxon>
        <taxon>Salamandridae</taxon>
        <taxon>Pleurodelinae</taxon>
        <taxon>Pleurodeles</taxon>
    </lineage>
</organism>
<evidence type="ECO:0000313" key="1">
    <source>
        <dbReference type="EMBL" id="KAJ1110326.1"/>
    </source>
</evidence>
<protein>
    <submittedName>
        <fullName evidence="1">Uncharacterized protein</fullName>
    </submittedName>
</protein>
<evidence type="ECO:0000313" key="2">
    <source>
        <dbReference type="Proteomes" id="UP001066276"/>
    </source>
</evidence>
<accession>A0AAV7N2S6</accession>
<gene>
    <name evidence="1" type="ORF">NDU88_007679</name>
</gene>